<organism evidence="1 2">
    <name type="scientific">Caballeronia calidae</name>
    <dbReference type="NCBI Taxonomy" id="1777139"/>
    <lineage>
        <taxon>Bacteria</taxon>
        <taxon>Pseudomonadati</taxon>
        <taxon>Pseudomonadota</taxon>
        <taxon>Betaproteobacteria</taxon>
        <taxon>Burkholderiales</taxon>
        <taxon>Burkholderiaceae</taxon>
        <taxon>Caballeronia</taxon>
    </lineage>
</organism>
<dbReference type="EMBL" id="FCOX02000101">
    <property type="protein sequence ID" value="SAL06093.1"/>
    <property type="molecule type" value="Genomic_DNA"/>
</dbReference>
<dbReference type="RefSeq" id="WP_157697771.1">
    <property type="nucleotide sequence ID" value="NZ_FCOX02000101.1"/>
</dbReference>
<accession>A0A158EH29</accession>
<comment type="caution">
    <text evidence="1">The sequence shown here is derived from an EMBL/GenBank/DDBJ whole genome shotgun (WGS) entry which is preliminary data.</text>
</comment>
<reference evidence="1" key="1">
    <citation type="submission" date="2016-01" db="EMBL/GenBank/DDBJ databases">
        <authorList>
            <person name="Peeters C."/>
        </authorList>
    </citation>
    <scope>NUCLEOTIDE SEQUENCE</scope>
    <source>
        <strain evidence="1">LMG 29321</strain>
    </source>
</reference>
<evidence type="ECO:0000313" key="1">
    <source>
        <dbReference type="EMBL" id="SAL06093.1"/>
    </source>
</evidence>
<name>A0A158EH29_9BURK</name>
<dbReference type="Proteomes" id="UP000071859">
    <property type="component" value="Unassembled WGS sequence"/>
</dbReference>
<protein>
    <submittedName>
        <fullName evidence="1">Transposase</fullName>
    </submittedName>
</protein>
<dbReference type="AlphaFoldDB" id="A0A158EH29"/>
<dbReference type="OrthoDB" id="336284at2"/>
<keyword evidence="2" id="KW-1185">Reference proteome</keyword>
<proteinExistence type="predicted"/>
<sequence>MENSAIERIAAPDLATDALALLNEYRDNDDVIFFLGRLVWQGEMASCAPALFDIAADTSRGKYARIAAIRGVMAVGDEALKDKLWTTIAADPGPLDRAVFAELIDWAAPTTASVALVLRTLAHAAPHERFNVTGLTSSLHQFVDKLPVMADATEDHPLGRLVEGLNGFLDREPFVERGECHISEEFMWLMPVALHAVDRLVAARSAQALTPAAIAVLCNFPALQFWRSGDVDDYKNALDKNVPRWPELNDLLYWKSIAVRRAHRAAKGETLTDDWRITHLGHFWRFGAEDFERCLEWVATKQGDDRAVALSRCLQIYVDADRPSAWLAPLRAAVDDDAALAATLETRLDPKPSPEIVRMDAEARRWKRKSERRERKQKKDRGDWVRALMANPDRVLHPAGFQPGEFSGDQYHLLLSVMGSGVSTSRENGANWRTLIPEFGEPVARAFRDAAIAHWRVYRPTLRSEGGETGSTPYSLIFAMTGLAIEAAEDSAFAQRLTEEEARHAFRYVTWELNGFPVWFETLYRAFPDTGFEAVATELVWELEHTGEHPLHHILHDILYHAPWLHGDVAPLILDWLAAHDLLNADALRYCLNILAGSSVAPGVLAALAAKKATNATLEDQRPRWFALWADTDSATAVPALERHLEALATTDASIFAQLFIVALLGDRHGTGTRVGAYRNASDLKRLYVLMHRYIRTDEDIDRIGKGVYSPTLRDDAQGGRSTLFNMLVEVPGSEAYAAIKALEEEHPESAYRRWMAGRARERATRDADEPLWTVEQVREFSKKGDS</sequence>
<evidence type="ECO:0000313" key="2">
    <source>
        <dbReference type="Proteomes" id="UP000071859"/>
    </source>
</evidence>
<gene>
    <name evidence="1" type="ORF">AWB78_07871</name>
</gene>